<dbReference type="EMBL" id="JBEPCV010000016">
    <property type="protein sequence ID" value="MER6905600.1"/>
    <property type="molecule type" value="Genomic_DNA"/>
</dbReference>
<keyword evidence="2" id="KW-0560">Oxidoreductase</keyword>
<dbReference type="Proteomes" id="UP001490330">
    <property type="component" value="Unassembled WGS sequence"/>
</dbReference>
<gene>
    <name evidence="2" type="ORF">ABT322_17805</name>
</gene>
<dbReference type="PANTHER" id="PTHR30543">
    <property type="entry name" value="CHROMATE REDUCTASE"/>
    <property type="match status" value="1"/>
</dbReference>
<name>A0ABV1VHZ1_9ACTN</name>
<comment type="caution">
    <text evidence="2">The sequence shown here is derived from an EMBL/GenBank/DDBJ whole genome shotgun (WGS) entry which is preliminary data.</text>
</comment>
<dbReference type="RefSeq" id="WP_318216730.1">
    <property type="nucleotide sequence ID" value="NZ_JBEPCO010000039.1"/>
</dbReference>
<accession>A0ABV1VHZ1</accession>
<sequence length="198" mass="21845">MTAPHDPLTLVVLTASVRDGRLGPTVADWFADRARARPELVVRTVDLRDFPLPVTLPEPGHEPPPETAAVRDELHDELARADAYAVVTPEYNHSFPASLKNVLDWFLTEWAAKPVGLVSYGGLAGGLRAVEHLRQVFAELHAVTVRETVSFHTAWDRFDTHGAALDPAADAAAKALLDQLHWWARALRTARQEHPYGS</sequence>
<evidence type="ECO:0000313" key="2">
    <source>
        <dbReference type="EMBL" id="MER6905600.1"/>
    </source>
</evidence>
<dbReference type="EC" id="1.-.-.-" evidence="2"/>
<evidence type="ECO:0000313" key="3">
    <source>
        <dbReference type="Proteomes" id="UP001490330"/>
    </source>
</evidence>
<protein>
    <submittedName>
        <fullName evidence="2">NAD(P)H-dependent oxidoreductase</fullName>
        <ecNumber evidence="2">1.-.-.-</ecNumber>
    </submittedName>
</protein>
<dbReference type="Pfam" id="PF03358">
    <property type="entry name" value="FMN_red"/>
    <property type="match status" value="1"/>
</dbReference>
<dbReference type="Gene3D" id="3.40.50.360">
    <property type="match status" value="1"/>
</dbReference>
<evidence type="ECO:0000259" key="1">
    <source>
        <dbReference type="Pfam" id="PF03358"/>
    </source>
</evidence>
<dbReference type="GO" id="GO:0016491">
    <property type="term" value="F:oxidoreductase activity"/>
    <property type="evidence" value="ECO:0007669"/>
    <property type="project" value="UniProtKB-KW"/>
</dbReference>
<proteinExistence type="predicted"/>
<dbReference type="PANTHER" id="PTHR30543:SF21">
    <property type="entry name" value="NAD(P)H-DEPENDENT FMN REDUCTASE LOT6"/>
    <property type="match status" value="1"/>
</dbReference>
<organism evidence="2 3">
    <name type="scientific">Streptomyces flaveolus</name>
    <dbReference type="NCBI Taxonomy" id="67297"/>
    <lineage>
        <taxon>Bacteria</taxon>
        <taxon>Bacillati</taxon>
        <taxon>Actinomycetota</taxon>
        <taxon>Actinomycetes</taxon>
        <taxon>Kitasatosporales</taxon>
        <taxon>Streptomycetaceae</taxon>
        <taxon>Streptomyces</taxon>
    </lineage>
</organism>
<dbReference type="SUPFAM" id="SSF52218">
    <property type="entry name" value="Flavoproteins"/>
    <property type="match status" value="1"/>
</dbReference>
<reference evidence="2 3" key="1">
    <citation type="submission" date="2024-06" db="EMBL/GenBank/DDBJ databases">
        <title>The Natural Products Discovery Center: Release of the First 8490 Sequenced Strains for Exploring Actinobacteria Biosynthetic Diversity.</title>
        <authorList>
            <person name="Kalkreuter E."/>
            <person name="Kautsar S.A."/>
            <person name="Yang D."/>
            <person name="Bader C.D."/>
            <person name="Teijaro C.N."/>
            <person name="Fluegel L."/>
            <person name="Davis C.M."/>
            <person name="Simpson J.R."/>
            <person name="Lauterbach L."/>
            <person name="Steele A.D."/>
            <person name="Gui C."/>
            <person name="Meng S."/>
            <person name="Li G."/>
            <person name="Viehrig K."/>
            <person name="Ye F."/>
            <person name="Su P."/>
            <person name="Kiefer A.F."/>
            <person name="Nichols A."/>
            <person name="Cepeda A.J."/>
            <person name="Yan W."/>
            <person name="Fan B."/>
            <person name="Jiang Y."/>
            <person name="Adhikari A."/>
            <person name="Zheng C.-J."/>
            <person name="Schuster L."/>
            <person name="Cowan T.M."/>
            <person name="Smanski M.J."/>
            <person name="Chevrette M.G."/>
            <person name="De Carvalho L.P.S."/>
            <person name="Shen B."/>
        </authorList>
    </citation>
    <scope>NUCLEOTIDE SEQUENCE [LARGE SCALE GENOMIC DNA]</scope>
    <source>
        <strain evidence="2 3">NPDC000632</strain>
    </source>
</reference>
<dbReference type="GeneID" id="97357006"/>
<dbReference type="InterPro" id="IPR005025">
    <property type="entry name" value="FMN_Rdtase-like_dom"/>
</dbReference>
<feature type="domain" description="NADPH-dependent FMN reductase-like" evidence="1">
    <location>
        <begin position="10"/>
        <end position="156"/>
    </location>
</feature>
<keyword evidence="3" id="KW-1185">Reference proteome</keyword>
<dbReference type="InterPro" id="IPR050712">
    <property type="entry name" value="NAD(P)H-dep_reductase"/>
</dbReference>
<dbReference type="InterPro" id="IPR029039">
    <property type="entry name" value="Flavoprotein-like_sf"/>
</dbReference>